<gene>
    <name evidence="1" type="ORF">RICGR_0225</name>
</gene>
<dbReference type="EMBL" id="AAQJ02000001">
    <property type="protein sequence ID" value="EDP46638.1"/>
    <property type="molecule type" value="Genomic_DNA"/>
</dbReference>
<reference evidence="1" key="1">
    <citation type="submission" date="2006-04" db="EMBL/GenBank/DDBJ databases">
        <authorList>
            <person name="Seshadri R."/>
            <person name="Federici B.A."/>
        </authorList>
    </citation>
    <scope>NUCLEOTIDE SEQUENCE [LARGE SCALE GENOMIC DNA]</scope>
</reference>
<comment type="caution">
    <text evidence="1">The sequence shown here is derived from an EMBL/GenBank/DDBJ whole genome shotgun (WGS) entry which is preliminary data.</text>
</comment>
<keyword evidence="2" id="KW-1185">Reference proteome</keyword>
<dbReference type="AlphaFoldDB" id="A8PKP5"/>
<proteinExistence type="predicted"/>
<evidence type="ECO:0000313" key="2">
    <source>
        <dbReference type="Proteomes" id="UP000054075"/>
    </source>
</evidence>
<dbReference type="Proteomes" id="UP000054075">
    <property type="component" value="Unassembled WGS sequence"/>
</dbReference>
<reference evidence="1" key="2">
    <citation type="submission" date="2007-10" db="EMBL/GenBank/DDBJ databases">
        <authorList>
            <person name="Myers G.S."/>
        </authorList>
    </citation>
    <scope>NUCLEOTIDE SEQUENCE [LARGE SCALE GENOMIC DNA]</scope>
</reference>
<accession>A8PKP5</accession>
<organism evidence="1 2">
    <name type="scientific">Rickettsiella grylli</name>
    <dbReference type="NCBI Taxonomy" id="59196"/>
    <lineage>
        <taxon>Bacteria</taxon>
        <taxon>Pseudomonadati</taxon>
        <taxon>Pseudomonadota</taxon>
        <taxon>Gammaproteobacteria</taxon>
        <taxon>Legionellales</taxon>
        <taxon>Coxiellaceae</taxon>
        <taxon>Rickettsiella</taxon>
    </lineage>
</organism>
<sequence>MISVIFHLLFYKNYKQALPTVQASYPCRFGWGLFLTVPVHNTPQD</sequence>
<evidence type="ECO:0000313" key="1">
    <source>
        <dbReference type="EMBL" id="EDP46638.1"/>
    </source>
</evidence>
<name>A8PKP5_9COXI</name>
<protein>
    <submittedName>
        <fullName evidence="1">Uncharacterized protein</fullName>
    </submittedName>
</protein>
<dbReference type="STRING" id="59196.RICGR_0225"/>